<dbReference type="OrthoDB" id="9773293at2"/>
<dbReference type="Proteomes" id="UP000001902">
    <property type="component" value="Chromosome"/>
</dbReference>
<protein>
    <submittedName>
        <fullName evidence="3">Alpha/beta hydrolase fold protein</fullName>
    </submittedName>
</protein>
<gene>
    <name evidence="3" type="ordered locus">Acfer_1997</name>
</gene>
<evidence type="ECO:0000313" key="4">
    <source>
        <dbReference type="Proteomes" id="UP000001902"/>
    </source>
</evidence>
<dbReference type="PANTHER" id="PTHR43798:SF31">
    <property type="entry name" value="AB HYDROLASE SUPERFAMILY PROTEIN YCLE"/>
    <property type="match status" value="1"/>
</dbReference>
<sequence>MPFITTNDNVSIYYEIHGEGKPLFMLPGWTCSTKFWKYNVDELARHFQVVLMDMRGHGESEKVLHSHRISRYAMDVKNLLDALDLKDVTVLGWSMGASILWSYIELFGNYRIDSLICVDQSPAQYVKSDWPWGQKACFDVETFMKTCFAAKSDPRGAAEGLVSACLKHAPSAEDRNMLVDEICKCPPYVRIEIMRDHTNLDWRDFLPHINIPTLVCCARESKVFDVHGSAWVGEHIPGAQTVIFEDCSHMLFWEKPEQFNQCVTKFIENIKNGKLQVEFEQL</sequence>
<dbReference type="GeneID" id="78335691"/>
<evidence type="ECO:0000256" key="1">
    <source>
        <dbReference type="ARBA" id="ARBA00022801"/>
    </source>
</evidence>
<dbReference type="InterPro" id="IPR050266">
    <property type="entry name" value="AB_hydrolase_sf"/>
</dbReference>
<feature type="domain" description="AB hydrolase-1" evidence="2">
    <location>
        <begin position="199"/>
        <end position="256"/>
    </location>
</feature>
<dbReference type="eggNOG" id="COG0596">
    <property type="taxonomic scope" value="Bacteria"/>
</dbReference>
<dbReference type="GO" id="GO:0016020">
    <property type="term" value="C:membrane"/>
    <property type="evidence" value="ECO:0007669"/>
    <property type="project" value="TreeGrafter"/>
</dbReference>
<dbReference type="GO" id="GO:0016787">
    <property type="term" value="F:hydrolase activity"/>
    <property type="evidence" value="ECO:0007669"/>
    <property type="project" value="UniProtKB-KW"/>
</dbReference>
<dbReference type="InterPro" id="IPR000639">
    <property type="entry name" value="Epox_hydrolase-like"/>
</dbReference>
<dbReference type="EMBL" id="CP001859">
    <property type="protein sequence ID" value="ADB48345.1"/>
    <property type="molecule type" value="Genomic_DNA"/>
</dbReference>
<evidence type="ECO:0000259" key="2">
    <source>
        <dbReference type="Pfam" id="PF00561"/>
    </source>
</evidence>
<reference evidence="3 4" key="1">
    <citation type="journal article" date="2010" name="Stand. Genomic Sci.">
        <title>Complete genome sequence of Acidaminococcus fermentans type strain (VR4).</title>
        <authorList>
            <person name="Chang Y.J."/>
            <person name="Pukall R."/>
            <person name="Saunders E."/>
            <person name="Lapidus A."/>
            <person name="Copeland A."/>
            <person name="Nolan M."/>
            <person name="Glavina Del Rio T."/>
            <person name="Lucas S."/>
            <person name="Chen F."/>
            <person name="Tice H."/>
            <person name="Cheng J.F."/>
            <person name="Han C."/>
            <person name="Detter J.C."/>
            <person name="Bruce D."/>
            <person name="Goodwin L."/>
            <person name="Pitluck S."/>
            <person name="Mikhailova N."/>
            <person name="Liolios K."/>
            <person name="Pati A."/>
            <person name="Ivanova N."/>
            <person name="Mavromatis K."/>
            <person name="Chen A."/>
            <person name="Palaniappan K."/>
            <person name="Land M."/>
            <person name="Hauser L."/>
            <person name="Jeffries C.D."/>
            <person name="Brettin T."/>
            <person name="Rohde M."/>
            <person name="Goker M."/>
            <person name="Bristow J."/>
            <person name="Eisen J.A."/>
            <person name="Markowitz V."/>
            <person name="Hugenholtz P."/>
            <person name="Kyrpides N.C."/>
            <person name="Klenk H.P."/>
        </authorList>
    </citation>
    <scope>NUCLEOTIDE SEQUENCE [LARGE SCALE GENOMIC DNA]</scope>
    <source>
        <strain evidence="4">ATCC 25085 / DSM 20731 / CCUG 9996 / CIP 106432 / VR4</strain>
    </source>
</reference>
<dbReference type="ESTHER" id="acifv-d2rmp3">
    <property type="family name" value="Haloperoxidase"/>
</dbReference>
<dbReference type="InterPro" id="IPR029058">
    <property type="entry name" value="AB_hydrolase_fold"/>
</dbReference>
<name>D2RMP3_ACIFV</name>
<organism evidence="3 4">
    <name type="scientific">Acidaminococcus fermentans (strain ATCC 25085 / DSM 20731 / CCUG 9996 / CIP 106432 / VR4)</name>
    <dbReference type="NCBI Taxonomy" id="591001"/>
    <lineage>
        <taxon>Bacteria</taxon>
        <taxon>Bacillati</taxon>
        <taxon>Bacillota</taxon>
        <taxon>Negativicutes</taxon>
        <taxon>Acidaminococcales</taxon>
        <taxon>Acidaminococcaceae</taxon>
        <taxon>Acidaminococcus</taxon>
    </lineage>
</organism>
<dbReference type="Pfam" id="PF00561">
    <property type="entry name" value="Abhydrolase_1"/>
    <property type="match status" value="2"/>
</dbReference>
<evidence type="ECO:0000313" key="3">
    <source>
        <dbReference type="EMBL" id="ADB48345.1"/>
    </source>
</evidence>
<dbReference type="PANTHER" id="PTHR43798">
    <property type="entry name" value="MONOACYLGLYCEROL LIPASE"/>
    <property type="match status" value="1"/>
</dbReference>
<dbReference type="SUPFAM" id="SSF53474">
    <property type="entry name" value="alpha/beta-Hydrolases"/>
    <property type="match status" value="1"/>
</dbReference>
<accession>D2RMP3</accession>
<proteinExistence type="predicted"/>
<dbReference type="PRINTS" id="PR00412">
    <property type="entry name" value="EPOXHYDRLASE"/>
</dbReference>
<dbReference type="Gene3D" id="3.40.50.1820">
    <property type="entry name" value="alpha/beta hydrolase"/>
    <property type="match status" value="1"/>
</dbReference>
<dbReference type="HOGENOM" id="CLU_020336_50_1_9"/>
<keyword evidence="1 3" id="KW-0378">Hydrolase</keyword>
<feature type="domain" description="AB hydrolase-1" evidence="2">
    <location>
        <begin position="21"/>
        <end position="122"/>
    </location>
</feature>
<dbReference type="STRING" id="591001.Acfer_1997"/>
<dbReference type="RefSeq" id="WP_012939325.1">
    <property type="nucleotide sequence ID" value="NC_013740.1"/>
</dbReference>
<keyword evidence="4" id="KW-1185">Reference proteome</keyword>
<dbReference type="KEGG" id="afn:Acfer_1997"/>
<dbReference type="AlphaFoldDB" id="D2RMP3"/>
<dbReference type="InterPro" id="IPR000073">
    <property type="entry name" value="AB_hydrolase_1"/>
</dbReference>